<evidence type="ECO:0000313" key="3">
    <source>
        <dbReference type="Proteomes" id="UP000664521"/>
    </source>
</evidence>
<dbReference type="SUPFAM" id="SSF51735">
    <property type="entry name" value="NAD(P)-binding Rossmann-fold domains"/>
    <property type="match status" value="1"/>
</dbReference>
<dbReference type="Pfam" id="PF00106">
    <property type="entry name" value="adh_short"/>
    <property type="match status" value="1"/>
</dbReference>
<dbReference type="GO" id="GO:0016491">
    <property type="term" value="F:oxidoreductase activity"/>
    <property type="evidence" value="ECO:0007669"/>
    <property type="project" value="UniProtKB-KW"/>
</dbReference>
<organism evidence="2 3">
    <name type="scientific">Heterodermia speciosa</name>
    <dbReference type="NCBI Taxonomy" id="116794"/>
    <lineage>
        <taxon>Eukaryota</taxon>
        <taxon>Fungi</taxon>
        <taxon>Dikarya</taxon>
        <taxon>Ascomycota</taxon>
        <taxon>Pezizomycotina</taxon>
        <taxon>Lecanoromycetes</taxon>
        <taxon>OSLEUM clade</taxon>
        <taxon>Lecanoromycetidae</taxon>
        <taxon>Caliciales</taxon>
        <taxon>Physciaceae</taxon>
        <taxon>Heterodermia</taxon>
    </lineage>
</organism>
<evidence type="ECO:0000256" key="1">
    <source>
        <dbReference type="ARBA" id="ARBA00023002"/>
    </source>
</evidence>
<dbReference type="PANTHER" id="PTHR47534:SF3">
    <property type="entry name" value="ALCOHOL DEHYDROGENASE-LIKE C-TERMINAL DOMAIN-CONTAINING PROTEIN"/>
    <property type="match status" value="1"/>
</dbReference>
<dbReference type="EMBL" id="CAJPDS010000142">
    <property type="protein sequence ID" value="CAF9940019.1"/>
    <property type="molecule type" value="Genomic_DNA"/>
</dbReference>
<reference evidence="2" key="1">
    <citation type="submission" date="2021-03" db="EMBL/GenBank/DDBJ databases">
        <authorList>
            <person name="Tagirdzhanova G."/>
        </authorList>
    </citation>
    <scope>NUCLEOTIDE SEQUENCE</scope>
</reference>
<accession>A0A8H3J3Q5</accession>
<dbReference type="InterPro" id="IPR002347">
    <property type="entry name" value="SDR_fam"/>
</dbReference>
<comment type="caution">
    <text evidence="2">The sequence shown here is derived from an EMBL/GenBank/DDBJ whole genome shotgun (WGS) entry which is preliminary data.</text>
</comment>
<dbReference type="Proteomes" id="UP000664521">
    <property type="component" value="Unassembled WGS sequence"/>
</dbReference>
<name>A0A8H3J3Q5_9LECA</name>
<dbReference type="InterPro" id="IPR052228">
    <property type="entry name" value="Sec_Metab_Biosynth_Oxidored"/>
</dbReference>
<dbReference type="AlphaFoldDB" id="A0A8H3J3Q5"/>
<dbReference type="OrthoDB" id="2898509at2759"/>
<proteinExistence type="predicted"/>
<keyword evidence="3" id="KW-1185">Reference proteome</keyword>
<dbReference type="Gene3D" id="3.40.50.720">
    <property type="entry name" value="NAD(P)-binding Rossmann-like Domain"/>
    <property type="match status" value="1"/>
</dbReference>
<keyword evidence="1" id="KW-0560">Oxidoreductase</keyword>
<sequence length="354" mass="38808">MVNLQSVQASNAALRSTISGQVALFVGATSGIAYHTLLEYAKNSSKPRVYIVGRNDTTLSKITAELKALNPEGTFLAIKSEISLLKNVDAACEELKSKEKRLDLLLMCPGYLKIKPICKPPSISCLIVLINNQDNADGLEDTVSLRYYVRARFIQNLIPLLSAPPTSRVVSIHAAGYEGKLNESDLELAHSYSIRAAAIHTATMNTLALAEIAATHPSISCLHIFPSLVLTKSLEDVLVEDWALPLRLLWVYVVLPIAKLFAVTLSESGQRHLFHATSARYKPTAKPGAGVPLQQGMTVAIGEDGREGTGCYILSYDGEPVGDQKLFDEYRKKEMGKKIWQHTEEVFDRVLSKS</sequence>
<dbReference type="PANTHER" id="PTHR47534">
    <property type="entry name" value="YALI0E05731P"/>
    <property type="match status" value="1"/>
</dbReference>
<evidence type="ECO:0000313" key="2">
    <source>
        <dbReference type="EMBL" id="CAF9940019.1"/>
    </source>
</evidence>
<dbReference type="InterPro" id="IPR036291">
    <property type="entry name" value="NAD(P)-bd_dom_sf"/>
</dbReference>
<gene>
    <name evidence="2" type="ORF">HETSPECPRED_002138</name>
</gene>
<protein>
    <submittedName>
        <fullName evidence="2">Uncharacterized protein</fullName>
    </submittedName>
</protein>